<name>A0A845L3S4_9FIRM</name>
<reference evidence="8 9" key="1">
    <citation type="submission" date="2020-01" db="EMBL/GenBank/DDBJ databases">
        <title>Whole-genome sequence of Heliobacterium undosum DSM 13378.</title>
        <authorList>
            <person name="Kyndt J.A."/>
            <person name="Meyer T.E."/>
        </authorList>
    </citation>
    <scope>NUCLEOTIDE SEQUENCE [LARGE SCALE GENOMIC DNA]</scope>
    <source>
        <strain evidence="8 9">DSM 13378</strain>
    </source>
</reference>
<keyword evidence="2" id="KW-0813">Transport</keyword>
<dbReference type="SMART" id="SM00062">
    <property type="entry name" value="PBPb"/>
    <property type="match status" value="1"/>
</dbReference>
<evidence type="ECO:0000256" key="2">
    <source>
        <dbReference type="ARBA" id="ARBA00022448"/>
    </source>
</evidence>
<dbReference type="InterPro" id="IPR018313">
    <property type="entry name" value="SBP_3_CS"/>
</dbReference>
<organism evidence="8 9">
    <name type="scientific">Heliomicrobium undosum</name>
    <dbReference type="NCBI Taxonomy" id="121734"/>
    <lineage>
        <taxon>Bacteria</taxon>
        <taxon>Bacillati</taxon>
        <taxon>Bacillota</taxon>
        <taxon>Clostridia</taxon>
        <taxon>Eubacteriales</taxon>
        <taxon>Heliobacteriaceae</taxon>
        <taxon>Heliomicrobium</taxon>
    </lineage>
</organism>
<evidence type="ECO:0000313" key="8">
    <source>
        <dbReference type="EMBL" id="MZP30356.1"/>
    </source>
</evidence>
<dbReference type="PROSITE" id="PS51257">
    <property type="entry name" value="PROKAR_LIPOPROTEIN"/>
    <property type="match status" value="1"/>
</dbReference>
<keyword evidence="9" id="KW-1185">Reference proteome</keyword>
<evidence type="ECO:0000259" key="7">
    <source>
        <dbReference type="SMART" id="SM00079"/>
    </source>
</evidence>
<dbReference type="PROSITE" id="PS01039">
    <property type="entry name" value="SBP_BACTERIAL_3"/>
    <property type="match status" value="1"/>
</dbReference>
<dbReference type="AlphaFoldDB" id="A0A845L3S4"/>
<evidence type="ECO:0000256" key="4">
    <source>
        <dbReference type="RuleBase" id="RU003744"/>
    </source>
</evidence>
<dbReference type="GO" id="GO:0016020">
    <property type="term" value="C:membrane"/>
    <property type="evidence" value="ECO:0007669"/>
    <property type="project" value="InterPro"/>
</dbReference>
<feature type="signal peptide" evidence="5">
    <location>
        <begin position="1"/>
        <end position="31"/>
    </location>
</feature>
<feature type="domain" description="Ionotropic glutamate receptor C-terminal" evidence="7">
    <location>
        <begin position="57"/>
        <end position="278"/>
    </location>
</feature>
<dbReference type="PANTHER" id="PTHR30085">
    <property type="entry name" value="AMINO ACID ABC TRANSPORTER PERMEASE"/>
    <property type="match status" value="1"/>
</dbReference>
<dbReference type="InterPro" id="IPR001638">
    <property type="entry name" value="Solute-binding_3/MltF_N"/>
</dbReference>
<dbReference type="Pfam" id="PF00497">
    <property type="entry name" value="SBP_bac_3"/>
    <property type="match status" value="1"/>
</dbReference>
<evidence type="ECO:0000256" key="1">
    <source>
        <dbReference type="ARBA" id="ARBA00010333"/>
    </source>
</evidence>
<sequence>MFKKWTKGIALCCTAALLGTLAVGCGGGAPAGGEKKPAESQTQASGDYIQTIKNRGYLIAGVKNDVPLFGQLKSGADKPEGFEVDIMKELAKKLFGDESKVKLEKVESQTRIPMLQNGQIDIVAGTTTITEDRKKQVDFSDVYFMAGQSLLVKKGSPIKSVTDLKDKSVSTVRGSTSAKNIREKAPNAKVDEYATYTEAFQALKLGRSDAMTTDNSILMGFVTDDPNFELVGGLFTEEPYGFGFQKGHPEWVKYVNDFIKEMKANGKYDELYKKWFKQDPPK</sequence>
<comment type="caution">
    <text evidence="8">The sequence shown here is derived from an EMBL/GenBank/DDBJ whole genome shotgun (WGS) entry which is preliminary data.</text>
</comment>
<keyword evidence="3 5" id="KW-0732">Signal</keyword>
<dbReference type="OrthoDB" id="115856at2"/>
<dbReference type="SUPFAM" id="SSF53850">
    <property type="entry name" value="Periplasmic binding protein-like II"/>
    <property type="match status" value="1"/>
</dbReference>
<proteinExistence type="inferred from homology"/>
<dbReference type="CDD" id="cd13689">
    <property type="entry name" value="PBP2_BsGlnH"/>
    <property type="match status" value="1"/>
</dbReference>
<feature type="domain" description="Solute-binding protein family 3/N-terminal" evidence="6">
    <location>
        <begin position="57"/>
        <end position="279"/>
    </location>
</feature>
<dbReference type="PANTHER" id="PTHR30085:SF6">
    <property type="entry name" value="ABC TRANSPORTER GLUTAMINE-BINDING PROTEIN GLNH"/>
    <property type="match status" value="1"/>
</dbReference>
<accession>A0A845L3S4</accession>
<gene>
    <name evidence="8" type="ORF">GTO91_11600</name>
</gene>
<evidence type="ECO:0000313" key="9">
    <source>
        <dbReference type="Proteomes" id="UP000463470"/>
    </source>
</evidence>
<dbReference type="InterPro" id="IPR001320">
    <property type="entry name" value="Iontro_rcpt_C"/>
</dbReference>
<evidence type="ECO:0000256" key="5">
    <source>
        <dbReference type="SAM" id="SignalP"/>
    </source>
</evidence>
<dbReference type="Proteomes" id="UP000463470">
    <property type="component" value="Unassembled WGS sequence"/>
</dbReference>
<dbReference type="EMBL" id="WXEY01000012">
    <property type="protein sequence ID" value="MZP30356.1"/>
    <property type="molecule type" value="Genomic_DNA"/>
</dbReference>
<dbReference type="Gene3D" id="3.40.190.10">
    <property type="entry name" value="Periplasmic binding protein-like II"/>
    <property type="match status" value="2"/>
</dbReference>
<comment type="similarity">
    <text evidence="1 4">Belongs to the bacterial solute-binding protein 3 family.</text>
</comment>
<dbReference type="GO" id="GO:0030288">
    <property type="term" value="C:outer membrane-bounded periplasmic space"/>
    <property type="evidence" value="ECO:0007669"/>
    <property type="project" value="TreeGrafter"/>
</dbReference>
<protein>
    <submittedName>
        <fullName evidence="8">Transporter substrate-binding domain-containing protein</fullName>
    </submittedName>
</protein>
<dbReference type="SMART" id="SM00079">
    <property type="entry name" value="PBPe"/>
    <property type="match status" value="1"/>
</dbReference>
<dbReference type="InterPro" id="IPR051455">
    <property type="entry name" value="Bact_solute-bind_prot3"/>
</dbReference>
<dbReference type="GO" id="GO:0005576">
    <property type="term" value="C:extracellular region"/>
    <property type="evidence" value="ECO:0007669"/>
    <property type="project" value="TreeGrafter"/>
</dbReference>
<dbReference type="GO" id="GO:0015276">
    <property type="term" value="F:ligand-gated monoatomic ion channel activity"/>
    <property type="evidence" value="ECO:0007669"/>
    <property type="project" value="InterPro"/>
</dbReference>
<feature type="chain" id="PRO_5032683498" evidence="5">
    <location>
        <begin position="32"/>
        <end position="282"/>
    </location>
</feature>
<dbReference type="GO" id="GO:0006865">
    <property type="term" value="P:amino acid transport"/>
    <property type="evidence" value="ECO:0007669"/>
    <property type="project" value="TreeGrafter"/>
</dbReference>
<dbReference type="RefSeq" id="WP_161258877.1">
    <property type="nucleotide sequence ID" value="NZ_WXEY01000012.1"/>
</dbReference>
<evidence type="ECO:0000256" key="3">
    <source>
        <dbReference type="ARBA" id="ARBA00022729"/>
    </source>
</evidence>
<evidence type="ECO:0000259" key="6">
    <source>
        <dbReference type="SMART" id="SM00062"/>
    </source>
</evidence>